<comment type="caution">
    <text evidence="2">The sequence shown here is derived from an EMBL/GenBank/DDBJ whole genome shotgun (WGS) entry which is preliminary data.</text>
</comment>
<sequence length="323" mass="34522">MRLRLFLSLLAIVVPAFADSSVGVSSQVDASDEKRPIELSIWYPSEGGSPAMVGGNAVFKGVYGSHHASVLKGEFSLVVVSHGGLRSSKNSGAWLGAGLAKAGFIAVEVNAPRPESAAMAVNEIWQRPRDISRSLDLMLGDQRWAEHVDHGRVFVVGFALGGTAALAVSGAELGAERYLQTCNDDGEAGPDCEWYRAQGVTLDQVDSGELGQARHDRRVKAAVAIDPEYLTAFSDDGMASAAPALLISLGDQERKTAQLPRAETVAIQEADRFDAFAVCTERGPQILREERGDVALCPASQEARERHHARMVSAILSFLANEP</sequence>
<keyword evidence="1" id="KW-0732">Signal</keyword>
<evidence type="ECO:0000256" key="1">
    <source>
        <dbReference type="SAM" id="SignalP"/>
    </source>
</evidence>
<name>A0A7W5BV20_9GAMM</name>
<feature type="signal peptide" evidence="1">
    <location>
        <begin position="1"/>
        <end position="18"/>
    </location>
</feature>
<dbReference type="Gene3D" id="3.40.50.1820">
    <property type="entry name" value="alpha/beta hydrolase"/>
    <property type="match status" value="1"/>
</dbReference>
<proteinExistence type="predicted"/>
<keyword evidence="2" id="KW-0378">Hydrolase</keyword>
<dbReference type="SUPFAM" id="SSF53474">
    <property type="entry name" value="alpha/beta-Hydrolases"/>
    <property type="match status" value="1"/>
</dbReference>
<gene>
    <name evidence="2" type="ORF">FHR96_000205</name>
</gene>
<dbReference type="InterPro" id="IPR016986">
    <property type="entry name" value="UCP031982_abhydr"/>
</dbReference>
<dbReference type="Proteomes" id="UP000525987">
    <property type="component" value="Unassembled WGS sequence"/>
</dbReference>
<evidence type="ECO:0000313" key="2">
    <source>
        <dbReference type="EMBL" id="MBB3139359.1"/>
    </source>
</evidence>
<evidence type="ECO:0000313" key="3">
    <source>
        <dbReference type="Proteomes" id="UP000525987"/>
    </source>
</evidence>
<organism evidence="2 3">
    <name type="scientific">Halomonas organivorans</name>
    <dbReference type="NCBI Taxonomy" id="257772"/>
    <lineage>
        <taxon>Bacteria</taxon>
        <taxon>Pseudomonadati</taxon>
        <taxon>Pseudomonadota</taxon>
        <taxon>Gammaproteobacteria</taxon>
        <taxon>Oceanospirillales</taxon>
        <taxon>Halomonadaceae</taxon>
        <taxon>Halomonas</taxon>
    </lineage>
</organism>
<dbReference type="EMBL" id="JACHXM010000001">
    <property type="protein sequence ID" value="MBB3139359.1"/>
    <property type="molecule type" value="Genomic_DNA"/>
</dbReference>
<keyword evidence="3" id="KW-1185">Reference proteome</keyword>
<dbReference type="AlphaFoldDB" id="A0A7W5BV20"/>
<dbReference type="InterPro" id="IPR029058">
    <property type="entry name" value="AB_hydrolase_fold"/>
</dbReference>
<dbReference type="PIRSF" id="PIRSF031982">
    <property type="entry name" value="UCP031982_abhydr"/>
    <property type="match status" value="1"/>
</dbReference>
<feature type="chain" id="PRO_5031289689" evidence="1">
    <location>
        <begin position="19"/>
        <end position="323"/>
    </location>
</feature>
<reference evidence="2 3" key="1">
    <citation type="submission" date="2020-08" db="EMBL/GenBank/DDBJ databases">
        <title>Genomic Encyclopedia of Type Strains, Phase III (KMG-III): the genomes of soil and plant-associated and newly described type strains.</title>
        <authorList>
            <person name="Whitman W."/>
        </authorList>
    </citation>
    <scope>NUCLEOTIDE SEQUENCE [LARGE SCALE GENOMIC DNA]</scope>
    <source>
        <strain evidence="2 3">CECT 5995</strain>
    </source>
</reference>
<protein>
    <submittedName>
        <fullName evidence="2">Putative dienelactone hydrolase</fullName>
    </submittedName>
</protein>
<dbReference type="RefSeq" id="WP_183385776.1">
    <property type="nucleotide sequence ID" value="NZ_JACHXM010000001.1"/>
</dbReference>
<dbReference type="GO" id="GO:0016787">
    <property type="term" value="F:hydrolase activity"/>
    <property type="evidence" value="ECO:0007669"/>
    <property type="project" value="UniProtKB-KW"/>
</dbReference>
<accession>A0A7W5BV20</accession>